<evidence type="ECO:0000313" key="6">
    <source>
        <dbReference type="Proteomes" id="UP000765507"/>
    </source>
</evidence>
<organism evidence="5 6">
    <name type="scientific">Chelydra serpentina</name>
    <name type="common">Snapping turtle</name>
    <name type="synonym">Testudo serpentina</name>
    <dbReference type="NCBI Taxonomy" id="8475"/>
    <lineage>
        <taxon>Eukaryota</taxon>
        <taxon>Metazoa</taxon>
        <taxon>Chordata</taxon>
        <taxon>Craniata</taxon>
        <taxon>Vertebrata</taxon>
        <taxon>Euteleostomi</taxon>
        <taxon>Archelosauria</taxon>
        <taxon>Testudinata</taxon>
        <taxon>Testudines</taxon>
        <taxon>Cryptodira</taxon>
        <taxon>Durocryptodira</taxon>
        <taxon>Americhelydia</taxon>
        <taxon>Chelydroidea</taxon>
        <taxon>Chelydridae</taxon>
        <taxon>Chelydra</taxon>
    </lineage>
</organism>
<dbReference type="EMBL" id="JAHGAV010000380">
    <property type="protein sequence ID" value="KAG6925710.1"/>
    <property type="molecule type" value="Genomic_DNA"/>
</dbReference>
<sequence length="416" mass="46454">MAYTSTKESHPHIRSLCDVAAKGVKTVTEATINCAQPVLTSLEPQIAAANEFACKGLDKMEKKLPILQQLTDKVLLDTKELVRGTRDAMNSRVTKMLDKTMQAAKSTVTSGMSTVMGSRVGPMAVSGAEAMQGKSADPVDHFLPIADDELAKLAASVKGFEVASVEQPQKYFVRLGSLSTELRQHAYLQSVGKVRLLHQSMQENLSQIQHTIDLIENVKQSVGKKLHQGQQKLHQLWLEWTKKELAVIDKGSAQPEVDTLVLVMSWRIIQQLQTMCLNLVIIVQDLPTSLQDKMQQSHHNLQEVHAVYSNVSSFQDLSTGILTCSKQKLLNAQEYVDELFDYVVHNAHLSWLVGPFTPCGRTSAELQHQEDCRVETDGRTLLASLPNKRITWYHIELQFSSERRLKVHLSKPAIES</sequence>
<evidence type="ECO:0000256" key="4">
    <source>
        <dbReference type="PIRNR" id="PIRNR036881"/>
    </source>
</evidence>
<dbReference type="GO" id="GO:0005829">
    <property type="term" value="C:cytosol"/>
    <property type="evidence" value="ECO:0007669"/>
    <property type="project" value="TreeGrafter"/>
</dbReference>
<keyword evidence="6" id="KW-1185">Reference proteome</keyword>
<comment type="subcellular location">
    <subcellularLocation>
        <location evidence="1">Lipid droplet</location>
    </subcellularLocation>
</comment>
<dbReference type="Gene3D" id="1.20.120.340">
    <property type="entry name" value="Flagellar protein FliS"/>
    <property type="match status" value="1"/>
</dbReference>
<accession>A0A8T1SA00</accession>
<keyword evidence="3" id="KW-0551">Lipid droplet</keyword>
<dbReference type="GO" id="GO:0010890">
    <property type="term" value="P:positive regulation of triglyceride storage"/>
    <property type="evidence" value="ECO:0007669"/>
    <property type="project" value="TreeGrafter"/>
</dbReference>
<proteinExistence type="inferred from homology"/>
<dbReference type="OrthoDB" id="376826at2759"/>
<evidence type="ECO:0000256" key="2">
    <source>
        <dbReference type="ARBA" id="ARBA00006311"/>
    </source>
</evidence>
<evidence type="ECO:0000313" key="5">
    <source>
        <dbReference type="EMBL" id="KAG6925710.1"/>
    </source>
</evidence>
<dbReference type="InterPro" id="IPR004279">
    <property type="entry name" value="Perilipin"/>
</dbReference>
<evidence type="ECO:0000256" key="1">
    <source>
        <dbReference type="ARBA" id="ARBA00004502"/>
    </source>
</evidence>
<comment type="caution">
    <text evidence="5">The sequence shown here is derived from an EMBL/GenBank/DDBJ whole genome shotgun (WGS) entry which is preliminary data.</text>
</comment>
<reference evidence="5 6" key="1">
    <citation type="journal article" date="2020" name="G3 (Bethesda)">
        <title>Draft Genome of the Common Snapping Turtle, Chelydra serpentina, a Model for Phenotypic Plasticity in Reptiles.</title>
        <authorList>
            <person name="Das D."/>
            <person name="Singh S.K."/>
            <person name="Bierstedt J."/>
            <person name="Erickson A."/>
            <person name="Galli G.L.J."/>
            <person name="Crossley D.A. 2nd"/>
            <person name="Rhen T."/>
        </authorList>
    </citation>
    <scope>NUCLEOTIDE SEQUENCE [LARGE SCALE GENOMIC DNA]</scope>
    <source>
        <strain evidence="5">KW</strain>
    </source>
</reference>
<dbReference type="Proteomes" id="UP000765507">
    <property type="component" value="Unassembled WGS sequence"/>
</dbReference>
<dbReference type="GO" id="GO:0005811">
    <property type="term" value="C:lipid droplet"/>
    <property type="evidence" value="ECO:0007669"/>
    <property type="project" value="UniProtKB-SubCell"/>
</dbReference>
<protein>
    <recommendedName>
        <fullName evidence="4">Perilipin</fullName>
    </recommendedName>
</protein>
<dbReference type="AlphaFoldDB" id="A0A8T1SA00"/>
<dbReference type="PANTHER" id="PTHR14024">
    <property type="entry name" value="PERILIPIN"/>
    <property type="match status" value="1"/>
</dbReference>
<dbReference type="Gene3D" id="3.30.720.170">
    <property type="entry name" value="Perilipin, alpha-beta domain"/>
    <property type="match status" value="1"/>
</dbReference>
<dbReference type="SUPFAM" id="SSF109775">
    <property type="entry name" value="Mannose-6-phosphate receptor binding protein 1 (Tip47), C-terminal domain"/>
    <property type="match status" value="1"/>
</dbReference>
<evidence type="ECO:0000256" key="3">
    <source>
        <dbReference type="ARBA" id="ARBA00022677"/>
    </source>
</evidence>
<comment type="similarity">
    <text evidence="2 4">Belongs to the perilipin family.</text>
</comment>
<gene>
    <name evidence="5" type="ORF">G0U57_013592</name>
</gene>
<dbReference type="PIRSF" id="PIRSF036881">
    <property type="entry name" value="PAT"/>
    <property type="match status" value="1"/>
</dbReference>
<dbReference type="Pfam" id="PF03036">
    <property type="entry name" value="Perilipin"/>
    <property type="match status" value="1"/>
</dbReference>
<dbReference type="PANTHER" id="PTHR14024:SF51">
    <property type="entry name" value="PERILIPIN-RELATED"/>
    <property type="match status" value="1"/>
</dbReference>
<name>A0A8T1SA00_CHESE</name>
<dbReference type="GO" id="GO:0019915">
    <property type="term" value="P:lipid storage"/>
    <property type="evidence" value="ECO:0007669"/>
    <property type="project" value="TreeGrafter"/>
</dbReference>